<dbReference type="SUPFAM" id="SSF81271">
    <property type="entry name" value="TGS-like"/>
    <property type="match status" value="1"/>
</dbReference>
<keyword evidence="1" id="KW-0547">Nucleotide-binding</keyword>
<organism evidence="8 9">
    <name type="scientific">Modicella reniformis</name>
    <dbReference type="NCBI Taxonomy" id="1440133"/>
    <lineage>
        <taxon>Eukaryota</taxon>
        <taxon>Fungi</taxon>
        <taxon>Fungi incertae sedis</taxon>
        <taxon>Mucoromycota</taxon>
        <taxon>Mortierellomycotina</taxon>
        <taxon>Mortierellomycetes</taxon>
        <taxon>Mortierellales</taxon>
        <taxon>Mortierellaceae</taxon>
        <taxon>Modicella</taxon>
    </lineage>
</organism>
<dbReference type="InterPro" id="IPR005225">
    <property type="entry name" value="Small_GTP-bd"/>
</dbReference>
<evidence type="ECO:0000256" key="3">
    <source>
        <dbReference type="PROSITE-ProRule" id="PRU00576"/>
    </source>
</evidence>
<dbReference type="GO" id="GO:0003924">
    <property type="term" value="F:GTPase activity"/>
    <property type="evidence" value="ECO:0007669"/>
    <property type="project" value="InterPro"/>
</dbReference>
<feature type="domain" description="OBG-type G" evidence="6">
    <location>
        <begin position="218"/>
        <end position="444"/>
    </location>
</feature>
<evidence type="ECO:0000256" key="2">
    <source>
        <dbReference type="ARBA" id="ARBA00023134"/>
    </source>
</evidence>
<dbReference type="Gene3D" id="1.10.418.10">
    <property type="entry name" value="Calponin-like domain"/>
    <property type="match status" value="1"/>
</dbReference>
<dbReference type="OrthoDB" id="603at2759"/>
<dbReference type="InterPro" id="IPR006073">
    <property type="entry name" value="GTP-bd"/>
</dbReference>
<dbReference type="AlphaFoldDB" id="A0A9P6M0P0"/>
<dbReference type="InterPro" id="IPR031662">
    <property type="entry name" value="GTP-binding_2"/>
</dbReference>
<dbReference type="Pfam" id="PF16897">
    <property type="entry name" value="MMR_HSR1_Xtn"/>
    <property type="match status" value="1"/>
</dbReference>
<dbReference type="Gene3D" id="6.10.140.1070">
    <property type="match status" value="2"/>
</dbReference>
<dbReference type="InterPro" id="IPR036133">
    <property type="entry name" value="EB1_C_sf"/>
</dbReference>
<dbReference type="InterPro" id="IPR031167">
    <property type="entry name" value="G_OBG"/>
</dbReference>
<evidence type="ECO:0000259" key="5">
    <source>
        <dbReference type="PROSITE" id="PS51230"/>
    </source>
</evidence>
<dbReference type="PROSITE" id="PS00905">
    <property type="entry name" value="GTP1_OBG"/>
    <property type="match status" value="1"/>
</dbReference>
<proteinExistence type="predicted"/>
<name>A0A9P6M0P0_9FUNG</name>
<dbReference type="InterPro" id="IPR012675">
    <property type="entry name" value="Beta-grasp_dom_sf"/>
</dbReference>
<dbReference type="Pfam" id="PF03271">
    <property type="entry name" value="EB1"/>
    <property type="match status" value="1"/>
</dbReference>
<evidence type="ECO:0000313" key="9">
    <source>
        <dbReference type="Proteomes" id="UP000749646"/>
    </source>
</evidence>
<evidence type="ECO:0000256" key="1">
    <source>
        <dbReference type="ARBA" id="ARBA00022741"/>
    </source>
</evidence>
<dbReference type="InterPro" id="IPR027417">
    <property type="entry name" value="P-loop_NTPase"/>
</dbReference>
<dbReference type="CDD" id="cd01896">
    <property type="entry name" value="DRG"/>
    <property type="match status" value="1"/>
</dbReference>
<dbReference type="PANTHER" id="PTHR43127">
    <property type="entry name" value="DEVELOPMENTALLY-REGULATED GTP-BINDING PROTEIN 2"/>
    <property type="match status" value="1"/>
</dbReference>
<accession>A0A9P6M0P0</accession>
<dbReference type="PROSITE" id="PS51230">
    <property type="entry name" value="EB1_C"/>
    <property type="match status" value="1"/>
</dbReference>
<dbReference type="PROSITE" id="PS51710">
    <property type="entry name" value="G_OBG"/>
    <property type="match status" value="1"/>
</dbReference>
<dbReference type="Pfam" id="PF01926">
    <property type="entry name" value="MMR_HSR1"/>
    <property type="match status" value="1"/>
</dbReference>
<feature type="domain" description="EB1 C-terminal" evidence="5">
    <location>
        <begin position="86"/>
        <end position="161"/>
    </location>
</feature>
<feature type="compositionally biased region" description="Polar residues" evidence="4">
    <location>
        <begin position="51"/>
        <end position="69"/>
    </location>
</feature>
<comment type="caution">
    <text evidence="8">The sequence shown here is derived from an EMBL/GenBank/DDBJ whole genome shotgun (WGS) entry which is preliminary data.</text>
</comment>
<dbReference type="NCBIfam" id="TIGR00231">
    <property type="entry name" value="small_GTP"/>
    <property type="match status" value="1"/>
</dbReference>
<keyword evidence="3" id="KW-0493">Microtubule</keyword>
<dbReference type="Proteomes" id="UP000749646">
    <property type="component" value="Unassembled WGS sequence"/>
</dbReference>
<feature type="region of interest" description="Disordered" evidence="4">
    <location>
        <begin position="39"/>
        <end position="73"/>
    </location>
</feature>
<reference evidence="8" key="1">
    <citation type="journal article" date="2020" name="Fungal Divers.">
        <title>Resolving the Mortierellaceae phylogeny through synthesis of multi-gene phylogenetics and phylogenomics.</title>
        <authorList>
            <person name="Vandepol N."/>
            <person name="Liber J."/>
            <person name="Desiro A."/>
            <person name="Na H."/>
            <person name="Kennedy M."/>
            <person name="Barry K."/>
            <person name="Grigoriev I.V."/>
            <person name="Miller A.N."/>
            <person name="O'Donnell K."/>
            <person name="Stajich J.E."/>
            <person name="Bonito G."/>
        </authorList>
    </citation>
    <scope>NUCLEOTIDE SEQUENCE</scope>
    <source>
        <strain evidence="8">MES-2147</strain>
    </source>
</reference>
<dbReference type="InterPro" id="IPR004095">
    <property type="entry name" value="TGS"/>
</dbReference>
<dbReference type="InterPro" id="IPR012676">
    <property type="entry name" value="TGS-like"/>
</dbReference>
<feature type="domain" description="TGS" evidence="7">
    <location>
        <begin position="444"/>
        <end position="519"/>
    </location>
</feature>
<keyword evidence="9" id="KW-1185">Reference proteome</keyword>
<dbReference type="EMBL" id="JAAAHW010006616">
    <property type="protein sequence ID" value="KAF9957530.1"/>
    <property type="molecule type" value="Genomic_DNA"/>
</dbReference>
<dbReference type="InterPro" id="IPR036872">
    <property type="entry name" value="CH_dom_sf"/>
</dbReference>
<gene>
    <name evidence="8" type="primary">DRG2</name>
    <name evidence="8" type="ORF">BGZ65_002005</name>
</gene>
<dbReference type="Gene3D" id="1.20.5.1430">
    <property type="match status" value="1"/>
</dbReference>
<dbReference type="SUPFAM" id="SSF47576">
    <property type="entry name" value="Calponin-homology domain, CH-domain"/>
    <property type="match status" value="1"/>
</dbReference>
<dbReference type="PRINTS" id="PR00326">
    <property type="entry name" value="GTP1OBG"/>
</dbReference>
<feature type="non-terminal residue" evidence="8">
    <location>
        <position position="521"/>
    </location>
</feature>
<dbReference type="GO" id="GO:0008017">
    <property type="term" value="F:microtubule binding"/>
    <property type="evidence" value="ECO:0007669"/>
    <property type="project" value="InterPro"/>
</dbReference>
<dbReference type="GO" id="GO:0005874">
    <property type="term" value="C:microtubule"/>
    <property type="evidence" value="ECO:0007669"/>
    <property type="project" value="UniProtKB-KW"/>
</dbReference>
<sequence length="521" mass="58573">SIPTDRLMKCKMQDNLEFLQWIKKFWDRNYSGELYDAGARRGASNEPPASANRSTTAPPRRNNGANRSMTGRDTHLSAVANRSLRGPSPDHSIILNLQKELQEERNTVAALEKERDFYFGKLRDIEVLIQQDVERSPEIAEMGLVKEIQNVLYNTEGVLEKIADIEREISKTQKNKATEYHLGLLKAKLARYRVQLLDAGKTTAGKGDGFDVMKSGDARVALIGFPSVGKSTLLNRLTSTHSEAGAYEFTTLTCIPGKIEYNGANIQLLDLPGIIEGASSGKGRGRQVIAVARTADLIMIMLDATKSDSQRQLLEAELEAVGIRLNSQRPNVYFKVKTGGGISFNATTKLNKGLSEKMVQHILHDYRIFNAEVLIREDITVDDFIDVVLGNRKYIKALYCYNKIDSITVEQIDKLAREPYTVVMSCEMDLNIDYLLETIWKNLALLRVYTKRRGEYPDFEGGLIIRSGASIEHVCHAIHRSLATEFKYALVWGRSTKHNPQRVGLSHSVENEDVIQVVKRR</sequence>
<dbReference type="CDD" id="cd17231">
    <property type="entry name" value="TGS_DRG2"/>
    <property type="match status" value="1"/>
</dbReference>
<dbReference type="FunFam" id="3.10.20.30:FF:000016">
    <property type="entry name" value="Developmentally-regulated GTP-binding protein 2"/>
    <property type="match status" value="1"/>
</dbReference>
<protein>
    <submittedName>
        <fullName evidence="8">Developmentally-regulated GTP-binding protein 2</fullName>
    </submittedName>
</protein>
<evidence type="ECO:0000259" key="7">
    <source>
        <dbReference type="PROSITE" id="PS51880"/>
    </source>
</evidence>
<dbReference type="Gene3D" id="3.10.20.30">
    <property type="match status" value="1"/>
</dbReference>
<dbReference type="PROSITE" id="PS51880">
    <property type="entry name" value="TGS"/>
    <property type="match status" value="1"/>
</dbReference>
<dbReference type="GO" id="GO:0005525">
    <property type="term" value="F:GTP binding"/>
    <property type="evidence" value="ECO:0007669"/>
    <property type="project" value="UniProtKB-KW"/>
</dbReference>
<dbReference type="SUPFAM" id="SSF52540">
    <property type="entry name" value="P-loop containing nucleoside triphosphate hydrolases"/>
    <property type="match status" value="1"/>
</dbReference>
<evidence type="ECO:0000259" key="6">
    <source>
        <dbReference type="PROSITE" id="PS51710"/>
    </source>
</evidence>
<dbReference type="FunFam" id="3.40.50.300:FF:000740">
    <property type="entry name" value="Putative GTP-binding protein 1"/>
    <property type="match status" value="1"/>
</dbReference>
<dbReference type="InterPro" id="IPR004953">
    <property type="entry name" value="EB1_C"/>
</dbReference>
<evidence type="ECO:0000313" key="8">
    <source>
        <dbReference type="EMBL" id="KAF9957530.1"/>
    </source>
</evidence>
<dbReference type="Pfam" id="PF02824">
    <property type="entry name" value="TGS"/>
    <property type="match status" value="1"/>
</dbReference>
<evidence type="ECO:0000256" key="4">
    <source>
        <dbReference type="SAM" id="MobiDB-lite"/>
    </source>
</evidence>
<dbReference type="InterPro" id="IPR045001">
    <property type="entry name" value="DRG"/>
</dbReference>
<dbReference type="SUPFAM" id="SSF140612">
    <property type="entry name" value="EB1 dimerisation domain-like"/>
    <property type="match status" value="1"/>
</dbReference>
<keyword evidence="2" id="KW-0342">GTP-binding</keyword>
<dbReference type="InterPro" id="IPR006074">
    <property type="entry name" value="GTP1-OBG_CS"/>
</dbReference>